<organism evidence="1 2">
    <name type="scientific">Massilia rubra</name>
    <dbReference type="NCBI Taxonomy" id="2607910"/>
    <lineage>
        <taxon>Bacteria</taxon>
        <taxon>Pseudomonadati</taxon>
        <taxon>Pseudomonadota</taxon>
        <taxon>Betaproteobacteria</taxon>
        <taxon>Burkholderiales</taxon>
        <taxon>Oxalobacteraceae</taxon>
        <taxon>Telluria group</taxon>
        <taxon>Massilia</taxon>
    </lineage>
</organism>
<dbReference type="EMBL" id="VUYU01000046">
    <property type="protein sequence ID" value="NHZ38350.1"/>
    <property type="molecule type" value="Genomic_DNA"/>
</dbReference>
<gene>
    <name evidence="1" type="ORF">F0185_32915</name>
</gene>
<protein>
    <submittedName>
        <fullName evidence="1">Uncharacterized protein</fullName>
    </submittedName>
</protein>
<evidence type="ECO:0000313" key="1">
    <source>
        <dbReference type="EMBL" id="NHZ38350.1"/>
    </source>
</evidence>
<proteinExistence type="predicted"/>
<sequence length="155" mass="17224">MIVLSHNGGPMSHASYFHLEQAVKEKVAEERKLDVSMQRFADEFESSLISLLSAPPNTVCMGSVDEDGAFRQKVAGRVGCRLDRAVSVVFADELKFAPVVVELHFAEQNGKMRAAIHGELAQAIDYDPVIDVAALHQFVQTVIVKIQRLIEDRYL</sequence>
<dbReference type="RefSeq" id="WP_167232794.1">
    <property type="nucleotide sequence ID" value="NZ_VUYU01000046.1"/>
</dbReference>
<accession>A0ABX0LZS3</accession>
<keyword evidence="2" id="KW-1185">Reference proteome</keyword>
<reference evidence="1 2" key="1">
    <citation type="submission" date="2019-09" db="EMBL/GenBank/DDBJ databases">
        <title>Taxonomy of Antarctic Massilia spp.: description of Massilia rubra sp. nov., Massilia aquatica sp. nov., Massilia mucilaginosa sp. nov., Massilia frigida sp. nov. isolated from streams, lakes and regoliths.</title>
        <authorList>
            <person name="Holochova P."/>
            <person name="Sedlacek I."/>
            <person name="Kralova S."/>
            <person name="Maslanova I."/>
            <person name="Busse H.-J."/>
            <person name="Stankova E."/>
            <person name="Vrbovska V."/>
            <person name="Kovarovic V."/>
            <person name="Bartak M."/>
            <person name="Svec P."/>
            <person name="Pantucek R."/>
        </authorList>
    </citation>
    <scope>NUCLEOTIDE SEQUENCE [LARGE SCALE GENOMIC DNA]</scope>
    <source>
        <strain evidence="1 2">CCM 8692</strain>
    </source>
</reference>
<comment type="caution">
    <text evidence="1">The sequence shown here is derived from an EMBL/GenBank/DDBJ whole genome shotgun (WGS) entry which is preliminary data.</text>
</comment>
<dbReference type="Proteomes" id="UP000785613">
    <property type="component" value="Unassembled WGS sequence"/>
</dbReference>
<name>A0ABX0LZS3_9BURK</name>
<evidence type="ECO:0000313" key="2">
    <source>
        <dbReference type="Proteomes" id="UP000785613"/>
    </source>
</evidence>